<keyword evidence="2 5" id="KW-0812">Transmembrane</keyword>
<evidence type="ECO:0000313" key="7">
    <source>
        <dbReference type="Proteomes" id="UP000664169"/>
    </source>
</evidence>
<accession>A0A8H3HV39</accession>
<proteinExistence type="predicted"/>
<dbReference type="PANTHER" id="PTHR16201">
    <property type="entry name" value="SEVEN TRANSMEMBRANE PROTEIN 1-RELATED"/>
    <property type="match status" value="1"/>
</dbReference>
<keyword evidence="4 5" id="KW-0472">Membrane</keyword>
<feature type="transmembrane region" description="Helical" evidence="5">
    <location>
        <begin position="188"/>
        <end position="211"/>
    </location>
</feature>
<dbReference type="AlphaFoldDB" id="A0A8H3HV39"/>
<evidence type="ECO:0000313" key="6">
    <source>
        <dbReference type="EMBL" id="CAF9903622.1"/>
    </source>
</evidence>
<dbReference type="EMBL" id="CAJPDQ010000001">
    <property type="protein sequence ID" value="CAF9903622.1"/>
    <property type="molecule type" value="Genomic_DNA"/>
</dbReference>
<dbReference type="InterPro" id="IPR051415">
    <property type="entry name" value="LAAT-1"/>
</dbReference>
<dbReference type="Gene3D" id="1.20.1280.290">
    <property type="match status" value="2"/>
</dbReference>
<keyword evidence="3 5" id="KW-1133">Transmembrane helix</keyword>
<comment type="caution">
    <text evidence="6">The sequence shown here is derived from an EMBL/GenBank/DDBJ whole genome shotgun (WGS) entry which is preliminary data.</text>
</comment>
<feature type="transmembrane region" description="Helical" evidence="5">
    <location>
        <begin position="6"/>
        <end position="23"/>
    </location>
</feature>
<organism evidence="6 7">
    <name type="scientific">Gomphillus americanus</name>
    <dbReference type="NCBI Taxonomy" id="1940652"/>
    <lineage>
        <taxon>Eukaryota</taxon>
        <taxon>Fungi</taxon>
        <taxon>Dikarya</taxon>
        <taxon>Ascomycota</taxon>
        <taxon>Pezizomycotina</taxon>
        <taxon>Lecanoromycetes</taxon>
        <taxon>OSLEUM clade</taxon>
        <taxon>Ostropomycetidae</taxon>
        <taxon>Ostropales</taxon>
        <taxon>Graphidaceae</taxon>
        <taxon>Gomphilloideae</taxon>
        <taxon>Gomphillus</taxon>
    </lineage>
</organism>
<keyword evidence="7" id="KW-1185">Reference proteome</keyword>
<evidence type="ECO:0000256" key="1">
    <source>
        <dbReference type="ARBA" id="ARBA00004141"/>
    </source>
</evidence>
<protein>
    <recommendedName>
        <fullName evidence="8">PQ-loop-domain-containing protein</fullName>
    </recommendedName>
</protein>
<dbReference type="SMART" id="SM00679">
    <property type="entry name" value="CTNS"/>
    <property type="match status" value="2"/>
</dbReference>
<evidence type="ECO:0008006" key="8">
    <source>
        <dbReference type="Google" id="ProtNLM"/>
    </source>
</evidence>
<dbReference type="InterPro" id="IPR006603">
    <property type="entry name" value="PQ-loop_rpt"/>
</dbReference>
<reference evidence="6" key="1">
    <citation type="submission" date="2021-03" db="EMBL/GenBank/DDBJ databases">
        <authorList>
            <person name="Tagirdzhanova G."/>
        </authorList>
    </citation>
    <scope>NUCLEOTIDE SEQUENCE</scope>
</reference>
<gene>
    <name evidence="6" type="ORF">GOMPHAMPRED_000440</name>
</gene>
<name>A0A8H3HV39_9LECA</name>
<feature type="transmembrane region" description="Helical" evidence="5">
    <location>
        <begin position="35"/>
        <end position="56"/>
    </location>
</feature>
<feature type="transmembrane region" description="Helical" evidence="5">
    <location>
        <begin position="132"/>
        <end position="151"/>
    </location>
</feature>
<sequence length="277" mass="30607">MNQPVISNVFGTLGATCWSIQLVPQIVLNYRRHSAAGLSTGFMLLWSMAGIFLGTYNIVSGFNLALQIQPQILSTLSLITMGQCLYYARNWGLIKVSAFTSCMMVVLGSLEYTFVYALQIGIQRDTEWPKTFMSALAAALLVAGVAEQYAAIYKNKSVEGISFLFCGLDALGDITSLISVIFEPQVNIAGSTIYATELLFWLGIFALGFYYKGLPKSRRLIRTVRAILLTYQSRPGSRQTDVQDIQLESTSSSTSVFRLAQIGNQVREREAQRLDTA</sequence>
<feature type="transmembrane region" description="Helical" evidence="5">
    <location>
        <begin position="163"/>
        <end position="182"/>
    </location>
</feature>
<dbReference type="GO" id="GO:0016020">
    <property type="term" value="C:membrane"/>
    <property type="evidence" value="ECO:0007669"/>
    <property type="project" value="UniProtKB-SubCell"/>
</dbReference>
<evidence type="ECO:0000256" key="2">
    <source>
        <dbReference type="ARBA" id="ARBA00022692"/>
    </source>
</evidence>
<evidence type="ECO:0000256" key="4">
    <source>
        <dbReference type="ARBA" id="ARBA00023136"/>
    </source>
</evidence>
<dbReference type="PANTHER" id="PTHR16201:SF37">
    <property type="entry name" value="PQ-LOOP REPEAT-CONTAINING PROTEIN"/>
    <property type="match status" value="1"/>
</dbReference>
<dbReference type="OrthoDB" id="407617at2759"/>
<evidence type="ECO:0000256" key="5">
    <source>
        <dbReference type="SAM" id="Phobius"/>
    </source>
</evidence>
<comment type="subcellular location">
    <subcellularLocation>
        <location evidence="1">Membrane</location>
        <topology evidence="1">Multi-pass membrane protein</topology>
    </subcellularLocation>
</comment>
<evidence type="ECO:0000256" key="3">
    <source>
        <dbReference type="ARBA" id="ARBA00022989"/>
    </source>
</evidence>
<dbReference type="Proteomes" id="UP000664169">
    <property type="component" value="Unassembled WGS sequence"/>
</dbReference>
<dbReference type="Pfam" id="PF04193">
    <property type="entry name" value="PQ-loop"/>
    <property type="match status" value="2"/>
</dbReference>